<protein>
    <recommendedName>
        <fullName evidence="5">RRM domain-containing protein</fullName>
    </recommendedName>
</protein>
<keyword evidence="3" id="KW-0472">Membrane</keyword>
<evidence type="ECO:0000259" key="5">
    <source>
        <dbReference type="PROSITE" id="PS50102"/>
    </source>
</evidence>
<feature type="region of interest" description="Disordered" evidence="2">
    <location>
        <begin position="266"/>
        <end position="293"/>
    </location>
</feature>
<feature type="compositionally biased region" description="Low complexity" evidence="2">
    <location>
        <begin position="55"/>
        <end position="77"/>
    </location>
</feature>
<feature type="region of interest" description="Disordered" evidence="2">
    <location>
        <begin position="51"/>
        <end position="82"/>
    </location>
</feature>
<accession>A0AAD2CVR3</accession>
<organism evidence="6 7">
    <name type="scientific">Cylindrotheca closterium</name>
    <dbReference type="NCBI Taxonomy" id="2856"/>
    <lineage>
        <taxon>Eukaryota</taxon>
        <taxon>Sar</taxon>
        <taxon>Stramenopiles</taxon>
        <taxon>Ochrophyta</taxon>
        <taxon>Bacillariophyta</taxon>
        <taxon>Bacillariophyceae</taxon>
        <taxon>Bacillariophycidae</taxon>
        <taxon>Bacillariales</taxon>
        <taxon>Bacillariaceae</taxon>
        <taxon>Cylindrotheca</taxon>
    </lineage>
</organism>
<feature type="transmembrane region" description="Helical" evidence="3">
    <location>
        <begin position="300"/>
        <end position="321"/>
    </location>
</feature>
<keyword evidence="4" id="KW-0732">Signal</keyword>
<evidence type="ECO:0000256" key="4">
    <source>
        <dbReference type="SAM" id="SignalP"/>
    </source>
</evidence>
<keyword evidence="7" id="KW-1185">Reference proteome</keyword>
<evidence type="ECO:0000313" key="7">
    <source>
        <dbReference type="Proteomes" id="UP001295423"/>
    </source>
</evidence>
<dbReference type="GO" id="GO:0003723">
    <property type="term" value="F:RNA binding"/>
    <property type="evidence" value="ECO:0007669"/>
    <property type="project" value="UniProtKB-UniRule"/>
</dbReference>
<dbReference type="SUPFAM" id="SSF54928">
    <property type="entry name" value="RNA-binding domain, RBD"/>
    <property type="match status" value="1"/>
</dbReference>
<gene>
    <name evidence="6" type="ORF">CYCCA115_LOCUS9549</name>
</gene>
<proteinExistence type="predicted"/>
<feature type="signal peptide" evidence="4">
    <location>
        <begin position="1"/>
        <end position="26"/>
    </location>
</feature>
<dbReference type="Gene3D" id="3.30.70.330">
    <property type="match status" value="1"/>
</dbReference>
<dbReference type="InterPro" id="IPR035979">
    <property type="entry name" value="RBD_domain_sf"/>
</dbReference>
<dbReference type="InterPro" id="IPR000504">
    <property type="entry name" value="RRM_dom"/>
</dbReference>
<name>A0AAD2CVR3_9STRA</name>
<feature type="domain" description="RRM" evidence="5">
    <location>
        <begin position="545"/>
        <end position="620"/>
    </location>
</feature>
<dbReference type="Proteomes" id="UP001295423">
    <property type="component" value="Unassembled WGS sequence"/>
</dbReference>
<feature type="chain" id="PRO_5042088450" description="RRM domain-containing protein" evidence="4">
    <location>
        <begin position="27"/>
        <end position="642"/>
    </location>
</feature>
<dbReference type="PROSITE" id="PS50102">
    <property type="entry name" value="RRM"/>
    <property type="match status" value="1"/>
</dbReference>
<keyword evidence="1" id="KW-0694">RNA-binding</keyword>
<keyword evidence="3" id="KW-0812">Transmembrane</keyword>
<evidence type="ECO:0000313" key="6">
    <source>
        <dbReference type="EMBL" id="CAJ1945406.1"/>
    </source>
</evidence>
<evidence type="ECO:0000256" key="1">
    <source>
        <dbReference type="PROSITE-ProRule" id="PRU00176"/>
    </source>
</evidence>
<comment type="caution">
    <text evidence="6">The sequence shown here is derived from an EMBL/GenBank/DDBJ whole genome shotgun (WGS) entry which is preliminary data.</text>
</comment>
<dbReference type="Pfam" id="PF00076">
    <property type="entry name" value="RRM_1"/>
    <property type="match status" value="1"/>
</dbReference>
<feature type="compositionally biased region" description="Polar residues" evidence="2">
    <location>
        <begin position="277"/>
        <end position="293"/>
    </location>
</feature>
<evidence type="ECO:0000256" key="2">
    <source>
        <dbReference type="SAM" id="MobiDB-lite"/>
    </source>
</evidence>
<dbReference type="SMART" id="SM00360">
    <property type="entry name" value="RRM"/>
    <property type="match status" value="1"/>
</dbReference>
<keyword evidence="3" id="KW-1133">Transmembrane helix</keyword>
<evidence type="ECO:0000256" key="3">
    <source>
        <dbReference type="SAM" id="Phobius"/>
    </source>
</evidence>
<dbReference type="EMBL" id="CAKOGP040001402">
    <property type="protein sequence ID" value="CAJ1945406.1"/>
    <property type="molecule type" value="Genomic_DNA"/>
</dbReference>
<dbReference type="InterPro" id="IPR012677">
    <property type="entry name" value="Nucleotide-bd_a/b_plait_sf"/>
</dbReference>
<sequence>MIASLLLWSRAPLLLFAYVLLQNVSADEISIEPTIQPTISTTFAPISSSGAPSNFPSASDVPSPSPSLSFPPSDLPSEYPTPEPTFANEVVSSASFRQRFIVGNGRKFFPTELGFIESLYIGSTANFATDHPDVELRVVSKCNVTDQVPGPKINRRFLLEKTSRNSLRRSLQQVEFVDVDFEMTYSSVYINVTDYPIFFQQYINRNNDTIVSKMQTLGLNVTQAQQAQRFVVITTEPTVAPGPIPTAMPTPLPSLSSPPSLQPSFNPTAIPSVLPTDLSSAPTTSPQAELNQDGPSTETIVIVVSVVIAGSIVLVGLLIYCRKRTLDRDRQFRSNTAQRKDGVLQQPPYSLPTEGHLSGINSNDFAGTHSLVKGDDEVDLLNESLISGQSLLSAGNSMDGDSHDEADPTHVLADEFDQYKDPHLERMRADVEGNLTGFDSMMSQALTRALIDDDDNVDPRELLWGGNGKLTGAEIEASALGEVTDWLKRKEHATLQEKRGFMQETLNKMVASVRQGVLGPDDASRTIHECAALLGLQLASEIPVTTLIVTGMRKNVSARDMIDTFCEFGQISEAAVAPNKRDFGILRFKTNQSVKRAMEKLRVGEIVVQDVAVHVKVLQSEVSLTSANSRELMNEDLEGSTL</sequence>
<reference evidence="6" key="1">
    <citation type="submission" date="2023-08" db="EMBL/GenBank/DDBJ databases">
        <authorList>
            <person name="Audoor S."/>
            <person name="Bilcke G."/>
        </authorList>
    </citation>
    <scope>NUCLEOTIDE SEQUENCE</scope>
</reference>
<dbReference type="AlphaFoldDB" id="A0AAD2CVR3"/>